<dbReference type="EMBL" id="CP040556">
    <property type="protein sequence ID" value="QLB52690.1"/>
    <property type="molecule type" value="Genomic_DNA"/>
</dbReference>
<dbReference type="RefSeq" id="WP_002919435.1">
    <property type="nucleotide sequence ID" value="NZ_CP076609.1"/>
</dbReference>
<evidence type="ECO:0000313" key="2">
    <source>
        <dbReference type="Proteomes" id="UP000509410"/>
    </source>
</evidence>
<organism evidence="1 2">
    <name type="scientific">Streptococcus sanguinis</name>
    <dbReference type="NCBI Taxonomy" id="1305"/>
    <lineage>
        <taxon>Bacteria</taxon>
        <taxon>Bacillati</taxon>
        <taxon>Bacillota</taxon>
        <taxon>Bacilli</taxon>
        <taxon>Lactobacillales</taxon>
        <taxon>Streptococcaceae</taxon>
        <taxon>Streptococcus</taxon>
    </lineage>
</organism>
<name>A0A7H8V8A6_STRSA</name>
<dbReference type="Proteomes" id="UP000509410">
    <property type="component" value="Chromosome"/>
</dbReference>
<evidence type="ECO:0000313" key="1">
    <source>
        <dbReference type="EMBL" id="QLB52690.1"/>
    </source>
</evidence>
<protein>
    <submittedName>
        <fullName evidence="1">Initiator RepB protein</fullName>
    </submittedName>
</protein>
<accession>A0A7H8V8A6</accession>
<proteinExistence type="predicted"/>
<reference evidence="1 2" key="1">
    <citation type="submission" date="2019-05" db="EMBL/GenBank/DDBJ databases">
        <title>The organization of the Streptococcus sanguinis genomes.</title>
        <authorList>
            <person name="Wu C.H."/>
            <person name="Chen Y.Y.M."/>
            <person name="Wang H.Y."/>
        </authorList>
    </citation>
    <scope>NUCLEOTIDE SEQUENCE [LARGE SCALE GENOMIC DNA]</scope>
    <source>
        <strain evidence="1 2">CGMH010</strain>
    </source>
</reference>
<gene>
    <name evidence="1" type="ORF">FFV08_08805</name>
</gene>
<dbReference type="AlphaFoldDB" id="A0A7H8V8A6"/>
<sequence>MDEGDESVDFFLGFKSAGFLLWKPSFFLAFQGIFRLCNRFFMQFFVIIKVTEKLEKKGKGHARVFVGFDLDQVSEDEV</sequence>